<organism evidence="10 11">
    <name type="scientific">Candidozyma auris</name>
    <name type="common">Yeast</name>
    <name type="synonym">Candida auris</name>
    <dbReference type="NCBI Taxonomy" id="498019"/>
    <lineage>
        <taxon>Eukaryota</taxon>
        <taxon>Fungi</taxon>
        <taxon>Dikarya</taxon>
        <taxon>Ascomycota</taxon>
        <taxon>Saccharomycotina</taxon>
        <taxon>Pichiomycetes</taxon>
        <taxon>Metschnikowiaceae</taxon>
        <taxon>Candidozyma</taxon>
    </lineage>
</organism>
<evidence type="ECO:0000313" key="11">
    <source>
        <dbReference type="Proteomes" id="UP000037122"/>
    </source>
</evidence>
<feature type="transmembrane region" description="Helical" evidence="7">
    <location>
        <begin position="136"/>
        <end position="155"/>
    </location>
</feature>
<dbReference type="Proteomes" id="UP000037122">
    <property type="component" value="Unassembled WGS sequence"/>
</dbReference>
<dbReference type="Pfam" id="PF00226">
    <property type="entry name" value="DnaJ"/>
    <property type="match status" value="1"/>
</dbReference>
<comment type="subcellular location">
    <subcellularLocation>
        <location evidence="5">Endomembrane system</location>
        <topology evidence="5">Single-pass membrane protein</topology>
    </subcellularLocation>
</comment>
<dbReference type="VEuPathDB" id="FungiDB:B9J08_002696"/>
<feature type="compositionally biased region" description="Basic and acidic residues" evidence="6">
    <location>
        <begin position="271"/>
        <end position="284"/>
    </location>
</feature>
<feature type="domain" description="J" evidence="9">
    <location>
        <begin position="43"/>
        <end position="115"/>
    </location>
</feature>
<dbReference type="Gene3D" id="1.10.287.110">
    <property type="entry name" value="DnaJ domain"/>
    <property type="match status" value="1"/>
</dbReference>
<feature type="chain" id="PRO_5005545437" description="J domain-containing protein" evidence="8">
    <location>
        <begin position="19"/>
        <end position="309"/>
    </location>
</feature>
<keyword evidence="3 7" id="KW-1133">Transmembrane helix</keyword>
<evidence type="ECO:0000256" key="2">
    <source>
        <dbReference type="ARBA" id="ARBA00022729"/>
    </source>
</evidence>
<dbReference type="GO" id="GO:0012505">
    <property type="term" value="C:endomembrane system"/>
    <property type="evidence" value="ECO:0007669"/>
    <property type="project" value="UniProtKB-SubCell"/>
</dbReference>
<comment type="caution">
    <text evidence="10">The sequence shown here is derived from an EMBL/GenBank/DDBJ whole genome shotgun (WGS) entry which is preliminary data.</text>
</comment>
<dbReference type="VEuPathDB" id="FungiDB:CJJ07_002219"/>
<dbReference type="SMART" id="SM00271">
    <property type="entry name" value="DnaJ"/>
    <property type="match status" value="1"/>
</dbReference>
<feature type="signal peptide" evidence="8">
    <location>
        <begin position="1"/>
        <end position="18"/>
    </location>
</feature>
<dbReference type="VEuPathDB" id="FungiDB:CJI96_0000538"/>
<feature type="region of interest" description="Disordered" evidence="6">
    <location>
        <begin position="269"/>
        <end position="309"/>
    </location>
</feature>
<dbReference type="PRINTS" id="PR00625">
    <property type="entry name" value="JDOMAIN"/>
</dbReference>
<proteinExistence type="predicted"/>
<evidence type="ECO:0000256" key="8">
    <source>
        <dbReference type="SAM" id="SignalP"/>
    </source>
</evidence>
<sequence length="309" mass="35852">MKFFNFFFVAFCAALVAANWSKEDYEIFSLNDRIKKDLGENTDFYSWLELPKGPKSSLEEITKAYRKLSRKIHPDKFSGKSKKLKKKAEERFQRLSLVGNILRSNELRRRYDYFYSKGFPKWKGTGYYYLRFRPGIVMTLLFLFFLISGFHFIALKISRKQDFKRIVTMKEEVKAQAWNNSPIPPADGSDRKVEAPNGVLFHVSNTGEVSIIESENGSRVLIPVDENEINLNPGFKESLIFKLPAKLWNVSLGKLSGKYVNTTVTFSNSTAEKEKLRPQSEEKPTKKRKTRGERLELPNGKVIYSKRKK</sequence>
<keyword evidence="2 8" id="KW-0732">Signal</keyword>
<evidence type="ECO:0000256" key="6">
    <source>
        <dbReference type="SAM" id="MobiDB-lite"/>
    </source>
</evidence>
<dbReference type="InterPro" id="IPR036869">
    <property type="entry name" value="J_dom_sf"/>
</dbReference>
<evidence type="ECO:0000313" key="10">
    <source>
        <dbReference type="EMBL" id="KND99171.1"/>
    </source>
</evidence>
<evidence type="ECO:0000256" key="4">
    <source>
        <dbReference type="ARBA" id="ARBA00023136"/>
    </source>
</evidence>
<dbReference type="EMBL" id="LGST01000026">
    <property type="protein sequence ID" value="KND99171.1"/>
    <property type="molecule type" value="Genomic_DNA"/>
</dbReference>
<dbReference type="InterPro" id="IPR052606">
    <property type="entry name" value="DnaJ_domain_protein"/>
</dbReference>
<dbReference type="PANTHER" id="PTHR44653:SF2">
    <property type="entry name" value="DNAJ HOMOLOG SUBFAMILY C MEMBER 1"/>
    <property type="match status" value="1"/>
</dbReference>
<dbReference type="SUPFAM" id="SSF46565">
    <property type="entry name" value="Chaperone J-domain"/>
    <property type="match status" value="1"/>
</dbReference>
<dbReference type="InterPro" id="IPR001623">
    <property type="entry name" value="DnaJ_domain"/>
</dbReference>
<accession>A0A0L0NYA7</accession>
<protein>
    <recommendedName>
        <fullName evidence="9">J domain-containing protein</fullName>
    </recommendedName>
</protein>
<gene>
    <name evidence="10" type="ORF">QG37_03968</name>
</gene>
<evidence type="ECO:0000256" key="3">
    <source>
        <dbReference type="ARBA" id="ARBA00022989"/>
    </source>
</evidence>
<dbReference type="PROSITE" id="PS50076">
    <property type="entry name" value="DNAJ_2"/>
    <property type="match status" value="1"/>
</dbReference>
<evidence type="ECO:0000256" key="7">
    <source>
        <dbReference type="SAM" id="Phobius"/>
    </source>
</evidence>
<dbReference type="AlphaFoldDB" id="A0A0L0NYA7"/>
<evidence type="ECO:0000256" key="1">
    <source>
        <dbReference type="ARBA" id="ARBA00022692"/>
    </source>
</evidence>
<keyword evidence="4 7" id="KW-0472">Membrane</keyword>
<evidence type="ECO:0000259" key="9">
    <source>
        <dbReference type="PROSITE" id="PS50076"/>
    </source>
</evidence>
<dbReference type="CDD" id="cd06257">
    <property type="entry name" value="DnaJ"/>
    <property type="match status" value="1"/>
</dbReference>
<keyword evidence="1 7" id="KW-0812">Transmembrane</keyword>
<reference evidence="11" key="1">
    <citation type="journal article" date="2015" name="BMC Genomics">
        <title>Draft genome of a commonly misdiagnosed multidrug resistant pathogen Candida auris.</title>
        <authorList>
            <person name="Chatterjee S."/>
            <person name="Alampalli S.V."/>
            <person name="Nageshan R.K."/>
            <person name="Chettiar S.T."/>
            <person name="Joshi S."/>
            <person name="Tatu U.S."/>
        </authorList>
    </citation>
    <scope>NUCLEOTIDE SEQUENCE [LARGE SCALE GENOMIC DNA]</scope>
    <source>
        <strain evidence="11">6684</strain>
    </source>
</reference>
<name>A0A0L0NYA7_CANAR</name>
<dbReference type="VEuPathDB" id="FungiDB:CJJ09_001399"/>
<dbReference type="VEuPathDB" id="FungiDB:CJI97_002748"/>
<dbReference type="VEuPathDB" id="FungiDB:QG37_03968"/>
<dbReference type="PANTHER" id="PTHR44653">
    <property type="entry name" value="DNAJ HOMOLOG SUBFAMILY C MEMBER 1"/>
    <property type="match status" value="1"/>
</dbReference>
<evidence type="ECO:0000256" key="5">
    <source>
        <dbReference type="ARBA" id="ARBA00037847"/>
    </source>
</evidence>